<dbReference type="InterPro" id="IPR048280">
    <property type="entry name" value="COX6B-like"/>
</dbReference>
<evidence type="ECO:0000256" key="5">
    <source>
        <dbReference type="SAM" id="MobiDB-lite"/>
    </source>
</evidence>
<dbReference type="SUPFAM" id="SSF47694">
    <property type="entry name" value="Cytochrome c oxidase subunit h"/>
    <property type="match status" value="1"/>
</dbReference>
<dbReference type="Gene3D" id="1.10.10.140">
    <property type="entry name" value="Cytochrome c oxidase, subunit VIb"/>
    <property type="match status" value="1"/>
</dbReference>
<evidence type="ECO:0000313" key="6">
    <source>
        <dbReference type="EMBL" id="KAK0384557.1"/>
    </source>
</evidence>
<keyword evidence="4" id="KW-1015">Disulfide bond</keyword>
<accession>A0AA39L575</accession>
<reference evidence="6" key="1">
    <citation type="submission" date="2022-10" db="EMBL/GenBank/DDBJ databases">
        <title>Determination and structural analysis of whole genome sequence of Sarocladium strictum F4-1.</title>
        <authorList>
            <person name="Hu L."/>
            <person name="Jiang Y."/>
        </authorList>
    </citation>
    <scope>NUCLEOTIDE SEQUENCE</scope>
    <source>
        <strain evidence="6">F4-1</strain>
    </source>
</reference>
<dbReference type="AlphaFoldDB" id="A0AA39L575"/>
<comment type="similarity">
    <text evidence="2">Belongs to the cytochrome c oxidase subunit 6B family.</text>
</comment>
<sequence length="145" mass="15696">MGWWPFSSTSPERADDIRAGTAIPNRTERAICWTSRDALFACLDANSIVDSTTPSGASAARKACPAQTEAFERDCAKAWVKYFRDKRVAEDAKNRRIEALKKEGAKEIGAGSGFSVVDGLQGGKGAQAKRSVQDIQDELAKRKGS</sequence>
<dbReference type="Pfam" id="PF02297">
    <property type="entry name" value="COX6B"/>
    <property type="match status" value="1"/>
</dbReference>
<dbReference type="EMBL" id="JAPDFR010000008">
    <property type="protein sequence ID" value="KAK0384557.1"/>
    <property type="molecule type" value="Genomic_DNA"/>
</dbReference>
<comment type="caution">
    <text evidence="6">The sequence shown here is derived from an EMBL/GenBank/DDBJ whole genome shotgun (WGS) entry which is preliminary data.</text>
</comment>
<feature type="compositionally biased region" description="Polar residues" evidence="5">
    <location>
        <begin position="1"/>
        <end position="11"/>
    </location>
</feature>
<dbReference type="InterPro" id="IPR048281">
    <property type="entry name" value="COA6_fun"/>
</dbReference>
<protein>
    <submittedName>
        <fullName evidence="6">Uncharacterized protein</fullName>
    </submittedName>
</protein>
<evidence type="ECO:0000256" key="3">
    <source>
        <dbReference type="ARBA" id="ARBA00023128"/>
    </source>
</evidence>
<dbReference type="PANTHER" id="PTHR47677">
    <property type="entry name" value="CYTOCHROME C OXIDASE ASSEMBLY FACTOR 6"/>
    <property type="match status" value="1"/>
</dbReference>
<dbReference type="Proteomes" id="UP001175261">
    <property type="component" value="Unassembled WGS sequence"/>
</dbReference>
<name>A0AA39L575_SARSR</name>
<comment type="subcellular location">
    <subcellularLocation>
        <location evidence="1">Mitochondrion</location>
    </subcellularLocation>
</comment>
<dbReference type="InterPro" id="IPR036549">
    <property type="entry name" value="CX6/COA6-like_sf"/>
</dbReference>
<feature type="region of interest" description="Disordered" evidence="5">
    <location>
        <begin position="1"/>
        <end position="20"/>
    </location>
</feature>
<feature type="region of interest" description="Disordered" evidence="5">
    <location>
        <begin position="122"/>
        <end position="145"/>
    </location>
</feature>
<gene>
    <name evidence="6" type="ORF">NLU13_8643</name>
</gene>
<keyword evidence="3" id="KW-0496">Mitochondrion</keyword>
<evidence type="ECO:0000313" key="7">
    <source>
        <dbReference type="Proteomes" id="UP001175261"/>
    </source>
</evidence>
<proteinExistence type="inferred from homology"/>
<evidence type="ECO:0000256" key="4">
    <source>
        <dbReference type="ARBA" id="ARBA00023157"/>
    </source>
</evidence>
<dbReference type="GO" id="GO:0005739">
    <property type="term" value="C:mitochondrion"/>
    <property type="evidence" value="ECO:0007669"/>
    <property type="project" value="UniProtKB-SubCell"/>
</dbReference>
<organism evidence="6 7">
    <name type="scientific">Sarocladium strictum</name>
    <name type="common">Black bundle disease fungus</name>
    <name type="synonym">Acremonium strictum</name>
    <dbReference type="NCBI Taxonomy" id="5046"/>
    <lineage>
        <taxon>Eukaryota</taxon>
        <taxon>Fungi</taxon>
        <taxon>Dikarya</taxon>
        <taxon>Ascomycota</taxon>
        <taxon>Pezizomycotina</taxon>
        <taxon>Sordariomycetes</taxon>
        <taxon>Hypocreomycetidae</taxon>
        <taxon>Hypocreales</taxon>
        <taxon>Sarocladiaceae</taxon>
        <taxon>Sarocladium</taxon>
    </lineage>
</organism>
<evidence type="ECO:0000256" key="2">
    <source>
        <dbReference type="ARBA" id="ARBA00006425"/>
    </source>
</evidence>
<dbReference type="PANTHER" id="PTHR47677:SF1">
    <property type="entry name" value="CYTOCHROME C OXIDASE ASSEMBLY FACTOR 6"/>
    <property type="match status" value="1"/>
</dbReference>
<keyword evidence="7" id="KW-1185">Reference proteome</keyword>
<evidence type="ECO:0000256" key="1">
    <source>
        <dbReference type="ARBA" id="ARBA00004173"/>
    </source>
</evidence>